<dbReference type="Proteomes" id="UP000580568">
    <property type="component" value="Unassembled WGS sequence"/>
</dbReference>
<feature type="transmembrane region" description="Helical" evidence="1">
    <location>
        <begin position="99"/>
        <end position="120"/>
    </location>
</feature>
<gene>
    <name evidence="2" type="ORF">bsdtw1_00308</name>
</gene>
<feature type="transmembrane region" description="Helical" evidence="1">
    <location>
        <begin position="173"/>
        <end position="206"/>
    </location>
</feature>
<name>A0A6V8SHA4_9CLOT</name>
<feature type="transmembrane region" description="Helical" evidence="1">
    <location>
        <begin position="140"/>
        <end position="161"/>
    </location>
</feature>
<feature type="transmembrane region" description="Helical" evidence="1">
    <location>
        <begin position="218"/>
        <end position="237"/>
    </location>
</feature>
<keyword evidence="1" id="KW-0472">Membrane</keyword>
<comment type="caution">
    <text evidence="2">The sequence shown here is derived from an EMBL/GenBank/DDBJ whole genome shotgun (WGS) entry which is preliminary data.</text>
</comment>
<dbReference type="RefSeq" id="WP_183275829.1">
    <property type="nucleotide sequence ID" value="NZ_BLZR01000001.1"/>
</dbReference>
<keyword evidence="1" id="KW-1133">Transmembrane helix</keyword>
<evidence type="ECO:0000313" key="3">
    <source>
        <dbReference type="Proteomes" id="UP000580568"/>
    </source>
</evidence>
<feature type="transmembrane region" description="Helical" evidence="1">
    <location>
        <begin position="378"/>
        <end position="397"/>
    </location>
</feature>
<feature type="transmembrane region" description="Helical" evidence="1">
    <location>
        <begin position="6"/>
        <end position="21"/>
    </location>
</feature>
<evidence type="ECO:0008006" key="4">
    <source>
        <dbReference type="Google" id="ProtNLM"/>
    </source>
</evidence>
<keyword evidence="3" id="KW-1185">Reference proteome</keyword>
<protein>
    <recommendedName>
        <fullName evidence="4">Oligosaccharide repeat unit polymerase</fullName>
    </recommendedName>
</protein>
<accession>A0A6V8SHA4</accession>
<reference evidence="2 3" key="1">
    <citation type="submission" date="2020-07" db="EMBL/GenBank/DDBJ databases">
        <title>A new beta-1,3-glucan-decomposing anaerobic bacterium isolated from anoxic soil subjected to biological soil disinfestation.</title>
        <authorList>
            <person name="Ueki A."/>
            <person name="Tonouchi A."/>
        </authorList>
    </citation>
    <scope>NUCLEOTIDE SEQUENCE [LARGE SCALE GENOMIC DNA]</scope>
    <source>
        <strain evidence="2 3">TW1</strain>
    </source>
</reference>
<proteinExistence type="predicted"/>
<evidence type="ECO:0000256" key="1">
    <source>
        <dbReference type="SAM" id="Phobius"/>
    </source>
</evidence>
<feature type="transmembrane region" description="Helical" evidence="1">
    <location>
        <begin position="404"/>
        <end position="421"/>
    </location>
</feature>
<organism evidence="2 3">
    <name type="scientific">Clostridium fungisolvens</name>
    <dbReference type="NCBI Taxonomy" id="1604897"/>
    <lineage>
        <taxon>Bacteria</taxon>
        <taxon>Bacillati</taxon>
        <taxon>Bacillota</taxon>
        <taxon>Clostridia</taxon>
        <taxon>Eubacteriales</taxon>
        <taxon>Clostridiaceae</taxon>
        <taxon>Clostridium</taxon>
    </lineage>
</organism>
<feature type="transmembrane region" description="Helical" evidence="1">
    <location>
        <begin position="353"/>
        <end position="372"/>
    </location>
</feature>
<sequence>MKIFTIAIIILYNIIFFYNLVKKKDFFGLGTIINFGVVLNFLLYILRWSTYINSEPYLGTYIIIDSIIIIFIIVMLLSKSPFLKPRTGEIVLKNMSLKILGRNLDIYVILNIIYIFLFLLENYIGSRNIAPYLFGIDIHTYSAPLISFVTRALFVMVILNFFSYKSFNKKRFLLFIVIDVCLFILLRGARINVFMAFIQFVLFYIIYNYDLLIKNKKVIASVVASFLIVIVVGVYIGNRRIDNNLKQSSLRGVLTYSDFIKYSGPKDPFGVLPWYYGYFPMSYANLNLTLEHIDQSNIRTYGIYTVRPILVGLFELDNFVKGYKDIEFSSSLAQHYTEAATVRTGFMEFYLDFGYFAFISVAIYAFIGLFFYNKIRKNVYFTVFYAFFGGCWFFMSFQNMMIDVTTLYGLIYLALINHFFVDKTKL</sequence>
<dbReference type="EMBL" id="BLZR01000001">
    <property type="protein sequence ID" value="GFP74263.1"/>
    <property type="molecule type" value="Genomic_DNA"/>
</dbReference>
<evidence type="ECO:0000313" key="2">
    <source>
        <dbReference type="EMBL" id="GFP74263.1"/>
    </source>
</evidence>
<keyword evidence="1" id="KW-0812">Transmembrane</keyword>
<dbReference type="AlphaFoldDB" id="A0A6V8SHA4"/>
<feature type="transmembrane region" description="Helical" evidence="1">
    <location>
        <begin position="26"/>
        <end position="46"/>
    </location>
</feature>
<feature type="transmembrane region" description="Helical" evidence="1">
    <location>
        <begin position="58"/>
        <end position="78"/>
    </location>
</feature>